<keyword evidence="2" id="KW-0805">Transcription regulation</keyword>
<dbReference type="PANTHER" id="PTHR34067:SF9">
    <property type="entry name" value="OS04G0266400 PROTEIN"/>
    <property type="match status" value="1"/>
</dbReference>
<feature type="domain" description="MBD" evidence="7">
    <location>
        <begin position="193"/>
        <end position="258"/>
    </location>
</feature>
<accession>A0A8T0QIB0</accession>
<dbReference type="Proteomes" id="UP000823388">
    <property type="component" value="Chromosome 7K"/>
</dbReference>
<dbReference type="Gene3D" id="3.30.890.10">
    <property type="entry name" value="Methyl-cpg-binding Protein 2, Chain A"/>
    <property type="match status" value="3"/>
</dbReference>
<comment type="caution">
    <text evidence="8">The sequence shown here is derived from an EMBL/GenBank/DDBJ whole genome shotgun (WGS) entry which is preliminary data.</text>
</comment>
<evidence type="ECO:0000259" key="7">
    <source>
        <dbReference type="PROSITE" id="PS50982"/>
    </source>
</evidence>
<feature type="region of interest" description="Disordered" evidence="6">
    <location>
        <begin position="20"/>
        <end position="179"/>
    </location>
</feature>
<evidence type="ECO:0000256" key="4">
    <source>
        <dbReference type="ARBA" id="ARBA00023163"/>
    </source>
</evidence>
<evidence type="ECO:0000256" key="5">
    <source>
        <dbReference type="ARBA" id="ARBA00023242"/>
    </source>
</evidence>
<protein>
    <recommendedName>
        <fullName evidence="7">MBD domain-containing protein</fullName>
    </recommendedName>
</protein>
<evidence type="ECO:0000256" key="6">
    <source>
        <dbReference type="SAM" id="MobiDB-lite"/>
    </source>
</evidence>
<reference evidence="8" key="1">
    <citation type="submission" date="2020-05" db="EMBL/GenBank/DDBJ databases">
        <title>WGS assembly of Panicum virgatum.</title>
        <authorList>
            <person name="Lovell J.T."/>
            <person name="Jenkins J."/>
            <person name="Shu S."/>
            <person name="Juenger T.E."/>
            <person name="Schmutz J."/>
        </authorList>
    </citation>
    <scope>NUCLEOTIDE SEQUENCE</scope>
    <source>
        <strain evidence="8">AP13</strain>
    </source>
</reference>
<evidence type="ECO:0000313" key="9">
    <source>
        <dbReference type="Proteomes" id="UP000823388"/>
    </source>
</evidence>
<keyword evidence="9" id="KW-1185">Reference proteome</keyword>
<feature type="compositionally biased region" description="Basic and acidic residues" evidence="6">
    <location>
        <begin position="499"/>
        <end position="513"/>
    </location>
</feature>
<dbReference type="InterPro" id="IPR038945">
    <property type="entry name" value="MBD13-like"/>
</dbReference>
<dbReference type="PROSITE" id="PS50982">
    <property type="entry name" value="MBD"/>
    <property type="match status" value="3"/>
</dbReference>
<evidence type="ECO:0000313" key="8">
    <source>
        <dbReference type="EMBL" id="KAG2570446.1"/>
    </source>
</evidence>
<dbReference type="EMBL" id="CM029049">
    <property type="protein sequence ID" value="KAG2570446.1"/>
    <property type="molecule type" value="Genomic_DNA"/>
</dbReference>
<feature type="compositionally biased region" description="Basic and acidic residues" evidence="6">
    <location>
        <begin position="149"/>
        <end position="178"/>
    </location>
</feature>
<evidence type="ECO:0000256" key="1">
    <source>
        <dbReference type="ARBA" id="ARBA00004123"/>
    </source>
</evidence>
<feature type="region of interest" description="Disordered" evidence="6">
    <location>
        <begin position="422"/>
        <end position="513"/>
    </location>
</feature>
<feature type="domain" description="MBD" evidence="7">
    <location>
        <begin position="259"/>
        <end position="331"/>
    </location>
</feature>
<proteinExistence type="predicted"/>
<evidence type="ECO:0000256" key="2">
    <source>
        <dbReference type="ARBA" id="ARBA00023015"/>
    </source>
</evidence>
<feature type="domain" description="MBD" evidence="7">
    <location>
        <begin position="333"/>
        <end position="414"/>
    </location>
</feature>
<evidence type="ECO:0000256" key="3">
    <source>
        <dbReference type="ARBA" id="ARBA00023125"/>
    </source>
</evidence>
<feature type="compositionally biased region" description="Polar residues" evidence="6">
    <location>
        <begin position="469"/>
        <end position="480"/>
    </location>
</feature>
<comment type="subcellular location">
    <subcellularLocation>
        <location evidence="1">Nucleus</location>
    </subcellularLocation>
</comment>
<feature type="compositionally biased region" description="Low complexity" evidence="6">
    <location>
        <begin position="22"/>
        <end position="32"/>
    </location>
</feature>
<keyword evidence="3" id="KW-0238">DNA-binding</keyword>
<dbReference type="AlphaFoldDB" id="A0A8T0QIB0"/>
<feature type="compositionally biased region" description="Basic residues" evidence="6">
    <location>
        <begin position="483"/>
        <end position="492"/>
    </location>
</feature>
<dbReference type="GO" id="GO:0003677">
    <property type="term" value="F:DNA binding"/>
    <property type="evidence" value="ECO:0007669"/>
    <property type="project" value="UniProtKB-KW"/>
</dbReference>
<gene>
    <name evidence="8" type="ORF">PVAP13_7KG048900</name>
</gene>
<dbReference type="InterPro" id="IPR016177">
    <property type="entry name" value="DNA-bd_dom_sf"/>
</dbReference>
<keyword evidence="4" id="KW-0804">Transcription</keyword>
<organism evidence="8 9">
    <name type="scientific">Panicum virgatum</name>
    <name type="common">Blackwell switchgrass</name>
    <dbReference type="NCBI Taxonomy" id="38727"/>
    <lineage>
        <taxon>Eukaryota</taxon>
        <taxon>Viridiplantae</taxon>
        <taxon>Streptophyta</taxon>
        <taxon>Embryophyta</taxon>
        <taxon>Tracheophyta</taxon>
        <taxon>Spermatophyta</taxon>
        <taxon>Magnoliopsida</taxon>
        <taxon>Liliopsida</taxon>
        <taxon>Poales</taxon>
        <taxon>Poaceae</taxon>
        <taxon>PACMAD clade</taxon>
        <taxon>Panicoideae</taxon>
        <taxon>Panicodae</taxon>
        <taxon>Paniceae</taxon>
        <taxon>Panicinae</taxon>
        <taxon>Panicum</taxon>
        <taxon>Panicum sect. Hiantes</taxon>
    </lineage>
</organism>
<dbReference type="GO" id="GO:0005634">
    <property type="term" value="C:nucleus"/>
    <property type="evidence" value="ECO:0007669"/>
    <property type="project" value="UniProtKB-SubCell"/>
</dbReference>
<sequence length="612" mass="67979">MAPLSLTADPHRSITRLAYRCSSEGPSSSRVGPRPPVPNSHRPRAHGALSTPLPSAVGALSTPVKAAASRSRPILPPPAGLRARAPSCACHPGSAARSMVSTRRSARRGGNGPLAADGAPSELAPDAPPPPSVRRRQSRDASPPGWPGRAREKASFVISNDDKLKQPVGADKQDRQGRDIVVVEEPDEMDEDSRSLEEPPGWLPDGWIMEVCRDDDSSIYRHYTSPVSGYTFTSKMETIEYLFSGMEERMLESQERIEDNELHGSHTWLPGGWLIEVRAGGKKMDKMYKFYFHPPSGMRFLSKGEVLRYVNEGKISACDMDLLCDTSTDDNILALVEFSPDGLPDGWVKETIFRKCNDGIRKDPYYTDPISHRVFRTLKSVLSYLGTGEISKHAYLPRRNVIDMYSFDKCADLPQSMLKRLKAEGQTKHKSRRALVLNKELPNDQTSNHSEGGLTPKSDPKGNKFGNEKGTSTHEIGSETTIRRRGRPKKILKQTNESISDRDRRHNETKHNEVKEEVDIGVEEGMPNGKTKEHTEMLECTTVIQELENNSSIAERNLSRRKGDESDLVACPGLESQENGRLTKAGEKATCTSVYKFYKRRCSNQMLGSNKG</sequence>
<keyword evidence="5" id="KW-0539">Nucleus</keyword>
<dbReference type="PANTHER" id="PTHR34067">
    <property type="entry name" value="OS04G0193200 PROTEIN"/>
    <property type="match status" value="1"/>
</dbReference>
<dbReference type="SUPFAM" id="SSF54171">
    <property type="entry name" value="DNA-binding domain"/>
    <property type="match status" value="3"/>
</dbReference>
<name>A0A8T0QIB0_PANVG</name>
<dbReference type="Pfam" id="PF01429">
    <property type="entry name" value="MBD"/>
    <property type="match status" value="1"/>
</dbReference>
<dbReference type="InterPro" id="IPR001739">
    <property type="entry name" value="Methyl_CpG_DNA-bd"/>
</dbReference>